<dbReference type="EMBL" id="FNZZ01000001">
    <property type="protein sequence ID" value="SEK49414.1"/>
    <property type="molecule type" value="Genomic_DNA"/>
</dbReference>
<evidence type="ECO:0000256" key="1">
    <source>
        <dbReference type="SAM" id="Phobius"/>
    </source>
</evidence>
<sequence length="182" mass="19742">MTDDPRPATLVLSRAVKPGKADALRQWMEEVTSAAAAAGGFAGSVRLGQTNALQHLLYRFRSRALLDAFRASEAFKTLVAEGEKLATGLDQVEDGCRVEIELPSDASASPWKRFVVTWLSVLPVLLVVSTAARKLLPFLPAPLQVAVSSLVLTSLLQWVILPRVQHAARAWMLKSTAGKLRT</sequence>
<gene>
    <name evidence="2" type="ORF">SAMN05216382_0513</name>
</gene>
<evidence type="ECO:0000313" key="3">
    <source>
        <dbReference type="Proteomes" id="UP000199214"/>
    </source>
</evidence>
<dbReference type="InterPro" id="IPR038762">
    <property type="entry name" value="ABM_predict"/>
</dbReference>
<feature type="transmembrane region" description="Helical" evidence="1">
    <location>
        <begin position="114"/>
        <end position="132"/>
    </location>
</feature>
<dbReference type="SUPFAM" id="SSF54909">
    <property type="entry name" value="Dimeric alpha+beta barrel"/>
    <property type="match status" value="1"/>
</dbReference>
<dbReference type="PANTHER" id="PTHR40057">
    <property type="entry name" value="SLR1162 PROTEIN"/>
    <property type="match status" value="1"/>
</dbReference>
<dbReference type="Proteomes" id="UP000199214">
    <property type="component" value="Unassembled WGS sequence"/>
</dbReference>
<dbReference type="AlphaFoldDB" id="A0A1H7HGM5"/>
<dbReference type="PANTHER" id="PTHR40057:SF1">
    <property type="entry name" value="SLR1162 PROTEIN"/>
    <property type="match status" value="1"/>
</dbReference>
<proteinExistence type="predicted"/>
<dbReference type="RefSeq" id="WP_093002960.1">
    <property type="nucleotide sequence ID" value="NZ_FNZZ01000001.1"/>
</dbReference>
<dbReference type="OrthoDB" id="7574297at2"/>
<reference evidence="3" key="1">
    <citation type="submission" date="2016-10" db="EMBL/GenBank/DDBJ databases">
        <authorList>
            <person name="Varghese N."/>
            <person name="Submissions S."/>
        </authorList>
    </citation>
    <scope>NUCLEOTIDE SEQUENCE [LARGE SCALE GENOMIC DNA]</scope>
    <source>
        <strain evidence="3">JS21-1</strain>
    </source>
</reference>
<feature type="transmembrane region" description="Helical" evidence="1">
    <location>
        <begin position="138"/>
        <end position="161"/>
    </location>
</feature>
<keyword evidence="1" id="KW-0812">Transmembrane</keyword>
<evidence type="ECO:0000313" key="2">
    <source>
        <dbReference type="EMBL" id="SEK49414.1"/>
    </source>
</evidence>
<protein>
    <recommendedName>
        <fullName evidence="4">ABM domain-containing protein</fullName>
    </recommendedName>
</protein>
<keyword evidence="1" id="KW-0472">Membrane</keyword>
<dbReference type="STRING" id="1855283.SAMN05216382_0513"/>
<organism evidence="2 3">
    <name type="scientific">Sphingomonas palmae</name>
    <dbReference type="NCBI Taxonomy" id="1855283"/>
    <lineage>
        <taxon>Bacteria</taxon>
        <taxon>Pseudomonadati</taxon>
        <taxon>Pseudomonadota</taxon>
        <taxon>Alphaproteobacteria</taxon>
        <taxon>Sphingomonadales</taxon>
        <taxon>Sphingomonadaceae</taxon>
        <taxon>Sphingomonas</taxon>
    </lineage>
</organism>
<accession>A0A1H7HGM5</accession>
<keyword evidence="3" id="KW-1185">Reference proteome</keyword>
<dbReference type="InterPro" id="IPR011008">
    <property type="entry name" value="Dimeric_a/b-barrel"/>
</dbReference>
<name>A0A1H7HGM5_9SPHN</name>
<keyword evidence="1" id="KW-1133">Transmembrane helix</keyword>
<evidence type="ECO:0008006" key="4">
    <source>
        <dbReference type="Google" id="ProtNLM"/>
    </source>
</evidence>